<dbReference type="Proteomes" id="UP000030656">
    <property type="component" value="Unassembled WGS sequence"/>
</dbReference>
<reference evidence="1 2" key="2">
    <citation type="submission" date="2013-02" db="EMBL/GenBank/DDBJ databases">
        <title>The Genome Sequence of Plasmodium falciparum FCH/4.</title>
        <authorList>
            <consortium name="The Broad Institute Genome Sequencing Platform"/>
            <consortium name="The Broad Institute Genome Sequencing Center for Infectious Disease"/>
            <person name="Neafsey D."/>
            <person name="Cheeseman I."/>
            <person name="Volkman S."/>
            <person name="Adams J."/>
            <person name="Walker B."/>
            <person name="Young S.K."/>
            <person name="Zeng Q."/>
            <person name="Gargeya S."/>
            <person name="Fitzgerald M."/>
            <person name="Haas B."/>
            <person name="Abouelleil A."/>
            <person name="Alvarado L."/>
            <person name="Arachchi H.M."/>
            <person name="Berlin A.M."/>
            <person name="Chapman S.B."/>
            <person name="Dewar J."/>
            <person name="Goldberg J."/>
            <person name="Griggs A."/>
            <person name="Gujja S."/>
            <person name="Hansen M."/>
            <person name="Howarth C."/>
            <person name="Imamovic A."/>
            <person name="Larimer J."/>
            <person name="McCowan C."/>
            <person name="Murphy C."/>
            <person name="Neiman D."/>
            <person name="Pearson M."/>
            <person name="Priest M."/>
            <person name="Roberts A."/>
            <person name="Saif S."/>
            <person name="Shea T."/>
            <person name="Sisk P."/>
            <person name="Sykes S."/>
            <person name="Wortman J."/>
            <person name="Nusbaum C."/>
            <person name="Birren B."/>
        </authorList>
    </citation>
    <scope>NUCLEOTIDE SEQUENCE [LARGE SCALE GENOMIC DNA]</scope>
    <source>
        <strain evidence="1 2">FCH/4</strain>
    </source>
</reference>
<accession>A0A024VMJ5</accession>
<organism evidence="1 2">
    <name type="scientific">Plasmodium falciparum FCH/4</name>
    <dbReference type="NCBI Taxonomy" id="1036724"/>
    <lineage>
        <taxon>Eukaryota</taxon>
        <taxon>Sar</taxon>
        <taxon>Alveolata</taxon>
        <taxon>Apicomplexa</taxon>
        <taxon>Aconoidasida</taxon>
        <taxon>Haemosporida</taxon>
        <taxon>Plasmodiidae</taxon>
        <taxon>Plasmodium</taxon>
        <taxon>Plasmodium (Laverania)</taxon>
    </lineage>
</organism>
<gene>
    <name evidence="1" type="ORF">PFFCH_03153</name>
</gene>
<sequence>MALLYLIFSSTS</sequence>
<evidence type="ECO:0000313" key="1">
    <source>
        <dbReference type="EMBL" id="ETW29415.1"/>
    </source>
</evidence>
<name>A0A024VMJ5_PLAFA</name>
<reference evidence="1 2" key="1">
    <citation type="submission" date="2013-02" db="EMBL/GenBank/DDBJ databases">
        <title>The Genome Annotation of Plasmodium falciparum FCH/4.</title>
        <authorList>
            <consortium name="The Broad Institute Genome Sequencing Platform"/>
            <consortium name="The Broad Institute Genome Sequencing Center for Infectious Disease"/>
            <person name="Neafsey D."/>
            <person name="Hoffman S."/>
            <person name="Volkman S."/>
            <person name="Rosenthal P."/>
            <person name="Walker B."/>
            <person name="Young S.K."/>
            <person name="Zeng Q."/>
            <person name="Gargeya S."/>
            <person name="Fitzgerald M."/>
            <person name="Haas B."/>
            <person name="Abouelleil A."/>
            <person name="Allen A.W."/>
            <person name="Alvarado L."/>
            <person name="Arachchi H.M."/>
            <person name="Berlin A.M."/>
            <person name="Chapman S.B."/>
            <person name="Gainer-Dewar J."/>
            <person name="Goldberg J."/>
            <person name="Griggs A."/>
            <person name="Gujja S."/>
            <person name="Hansen M."/>
            <person name="Howarth C."/>
            <person name="Imamovic A."/>
            <person name="Ireland A."/>
            <person name="Larimer J."/>
            <person name="McCowan C."/>
            <person name="Murphy C."/>
            <person name="Pearson M."/>
            <person name="Poon T.W."/>
            <person name="Priest M."/>
            <person name="Roberts A."/>
            <person name="Saif S."/>
            <person name="Shea T."/>
            <person name="Sisk P."/>
            <person name="Sykes S."/>
            <person name="Wortman J."/>
            <person name="Nusbaum C."/>
            <person name="Birren B."/>
        </authorList>
    </citation>
    <scope>NUCLEOTIDE SEQUENCE [LARGE SCALE GENOMIC DNA]</scope>
    <source>
        <strain evidence="1 2">FCH/4</strain>
    </source>
</reference>
<evidence type="ECO:0000313" key="2">
    <source>
        <dbReference type="Proteomes" id="UP000030656"/>
    </source>
</evidence>
<proteinExistence type="predicted"/>
<dbReference type="EMBL" id="KI927967">
    <property type="protein sequence ID" value="ETW29415.1"/>
    <property type="molecule type" value="Genomic_DNA"/>
</dbReference>
<protein>
    <submittedName>
        <fullName evidence="1">Uncharacterized protein</fullName>
    </submittedName>
</protein>